<dbReference type="PANTHER" id="PTHR11552">
    <property type="entry name" value="GLUCOSE-METHANOL-CHOLINE GMC OXIDOREDUCTASE"/>
    <property type="match status" value="1"/>
</dbReference>
<dbReference type="Gene3D" id="3.50.50.60">
    <property type="entry name" value="FAD/NAD(P)-binding domain"/>
    <property type="match status" value="1"/>
</dbReference>
<comment type="similarity">
    <text evidence="1 2">Belongs to the GMC oxidoreductase family.</text>
</comment>
<organism evidence="4 5">
    <name type="scientific">Araneus ventricosus</name>
    <name type="common">Orbweaver spider</name>
    <name type="synonym">Epeira ventricosa</name>
    <dbReference type="NCBI Taxonomy" id="182803"/>
    <lineage>
        <taxon>Eukaryota</taxon>
        <taxon>Metazoa</taxon>
        <taxon>Ecdysozoa</taxon>
        <taxon>Arthropoda</taxon>
        <taxon>Chelicerata</taxon>
        <taxon>Arachnida</taxon>
        <taxon>Araneae</taxon>
        <taxon>Araneomorphae</taxon>
        <taxon>Entelegynae</taxon>
        <taxon>Araneoidea</taxon>
        <taxon>Araneidae</taxon>
        <taxon>Araneus</taxon>
    </lineage>
</organism>
<reference evidence="4 5" key="1">
    <citation type="journal article" date="2019" name="Sci. Rep.">
        <title>Orb-weaving spider Araneus ventricosus genome elucidates the spidroin gene catalogue.</title>
        <authorList>
            <person name="Kono N."/>
            <person name="Nakamura H."/>
            <person name="Ohtoshi R."/>
            <person name="Moran D.A.P."/>
            <person name="Shinohara A."/>
            <person name="Yoshida Y."/>
            <person name="Fujiwara M."/>
            <person name="Mori M."/>
            <person name="Tomita M."/>
            <person name="Arakawa K."/>
        </authorList>
    </citation>
    <scope>NUCLEOTIDE SEQUENCE [LARGE SCALE GENOMIC DNA]</scope>
</reference>
<dbReference type="GO" id="GO:0050660">
    <property type="term" value="F:flavin adenine dinucleotide binding"/>
    <property type="evidence" value="ECO:0007669"/>
    <property type="project" value="InterPro"/>
</dbReference>
<dbReference type="SUPFAM" id="SSF51905">
    <property type="entry name" value="FAD/NAD(P)-binding domain"/>
    <property type="match status" value="1"/>
</dbReference>
<evidence type="ECO:0000256" key="1">
    <source>
        <dbReference type="ARBA" id="ARBA00010790"/>
    </source>
</evidence>
<dbReference type="PANTHER" id="PTHR11552:SF227">
    <property type="entry name" value="GLUCOSE DEHYDROGENASE [FAD, QUINONE]-LIKE PROTEIN"/>
    <property type="match status" value="1"/>
</dbReference>
<evidence type="ECO:0000259" key="3">
    <source>
        <dbReference type="PROSITE" id="PS00623"/>
    </source>
</evidence>
<dbReference type="InterPro" id="IPR036188">
    <property type="entry name" value="FAD/NAD-bd_sf"/>
</dbReference>
<proteinExistence type="inferred from homology"/>
<dbReference type="AlphaFoldDB" id="A0A4Y2SVX6"/>
<dbReference type="OrthoDB" id="6434042at2759"/>
<feature type="domain" description="Glucose-methanol-choline oxidoreductase N-terminal" evidence="3">
    <location>
        <begin position="91"/>
        <end position="114"/>
    </location>
</feature>
<feature type="non-terminal residue" evidence="4">
    <location>
        <position position="162"/>
    </location>
</feature>
<comment type="caution">
    <text evidence="4">The sequence shown here is derived from an EMBL/GenBank/DDBJ whole genome shotgun (WGS) entry which is preliminary data.</text>
</comment>
<dbReference type="Pfam" id="PF00732">
    <property type="entry name" value="GMC_oxred_N"/>
    <property type="match status" value="1"/>
</dbReference>
<dbReference type="InterPro" id="IPR012132">
    <property type="entry name" value="GMC_OxRdtase"/>
</dbReference>
<accession>A0A4Y2SVX6</accession>
<gene>
    <name evidence="4" type="primary">Gld_22</name>
    <name evidence="4" type="ORF">AVEN_71210_1</name>
</gene>
<sequence>MVIQNLIVHLVFSNPTVGAGSAGSVVASRLSEEPCVSVLLLEAGHAAPLLNDVPAIGRSFLFTDIDWAYKTVPQKNTGESLVNRQVIFPAGKGLGGSSLLHAMLYVRGNRKNYDDWAAQGAEGWSYEDVFPYFLKMEDNQDLEYLANGYHATGGPLTVMKPR</sequence>
<evidence type="ECO:0000256" key="2">
    <source>
        <dbReference type="RuleBase" id="RU003968"/>
    </source>
</evidence>
<keyword evidence="2" id="KW-0274">FAD</keyword>
<name>A0A4Y2SVX6_ARAVE</name>
<evidence type="ECO:0000313" key="4">
    <source>
        <dbReference type="EMBL" id="GBN91035.1"/>
    </source>
</evidence>
<dbReference type="InterPro" id="IPR000172">
    <property type="entry name" value="GMC_OxRdtase_N"/>
</dbReference>
<dbReference type="EMBL" id="BGPR01023676">
    <property type="protein sequence ID" value="GBN91035.1"/>
    <property type="molecule type" value="Genomic_DNA"/>
</dbReference>
<dbReference type="GO" id="GO:0016614">
    <property type="term" value="F:oxidoreductase activity, acting on CH-OH group of donors"/>
    <property type="evidence" value="ECO:0007669"/>
    <property type="project" value="InterPro"/>
</dbReference>
<dbReference type="Proteomes" id="UP000499080">
    <property type="component" value="Unassembled WGS sequence"/>
</dbReference>
<evidence type="ECO:0000313" key="5">
    <source>
        <dbReference type="Proteomes" id="UP000499080"/>
    </source>
</evidence>
<protein>
    <submittedName>
        <fullName evidence="4">Glucose dehydrogenase [FAD, quinone]</fullName>
    </submittedName>
</protein>
<keyword evidence="5" id="KW-1185">Reference proteome</keyword>
<keyword evidence="2" id="KW-0285">Flavoprotein</keyword>
<dbReference type="Gene3D" id="3.30.560.10">
    <property type="entry name" value="Glucose Oxidase, domain 3"/>
    <property type="match status" value="1"/>
</dbReference>
<dbReference type="PROSITE" id="PS00623">
    <property type="entry name" value="GMC_OXRED_1"/>
    <property type="match status" value="1"/>
</dbReference>